<dbReference type="Gene3D" id="3.40.50.1820">
    <property type="entry name" value="alpha/beta hydrolase"/>
    <property type="match status" value="1"/>
</dbReference>
<keyword evidence="3" id="KW-1185">Reference proteome</keyword>
<accession>A0A7W3JB04</accession>
<dbReference type="InterPro" id="IPR000073">
    <property type="entry name" value="AB_hydrolase_1"/>
</dbReference>
<dbReference type="Proteomes" id="UP000540568">
    <property type="component" value="Unassembled WGS sequence"/>
</dbReference>
<sequence length="262" mass="27083">MTDYATTSQGDRVAYDLRGTGPALVFVTGAGPDRADDPVTAETARLAADAGLTTVTFDRLGRGESPAEGRLGLDRELAAVAAMIEVAGGSAVLVGHSSGCSVSLRAAEAGLPVTGLALWEAPLGDPAATTQAWADEIERLLDAGDTENAMRHYMKDMPPEWLAGMEASPAWPALASVVAAYRADAQSLAWAQRALEDGTLDVTVPVLAMYGTETFPEMPVAAASIVAQAPKGTEKEMPGAMHSWEPGPMAAELAEFARASAG</sequence>
<evidence type="ECO:0000313" key="3">
    <source>
        <dbReference type="Proteomes" id="UP000540568"/>
    </source>
</evidence>
<evidence type="ECO:0000259" key="1">
    <source>
        <dbReference type="Pfam" id="PF12697"/>
    </source>
</evidence>
<dbReference type="EMBL" id="JACGWV010000002">
    <property type="protein sequence ID" value="MBA8809542.1"/>
    <property type="molecule type" value="Genomic_DNA"/>
</dbReference>
<dbReference type="InterPro" id="IPR029058">
    <property type="entry name" value="AB_hydrolase_fold"/>
</dbReference>
<dbReference type="AlphaFoldDB" id="A0A7W3JB04"/>
<comment type="caution">
    <text evidence="2">The sequence shown here is derived from an EMBL/GenBank/DDBJ whole genome shotgun (WGS) entry which is preliminary data.</text>
</comment>
<organism evidence="2 3">
    <name type="scientific">Promicromonospora sukumoe</name>
    <dbReference type="NCBI Taxonomy" id="88382"/>
    <lineage>
        <taxon>Bacteria</taxon>
        <taxon>Bacillati</taxon>
        <taxon>Actinomycetota</taxon>
        <taxon>Actinomycetes</taxon>
        <taxon>Micrococcales</taxon>
        <taxon>Promicromonosporaceae</taxon>
        <taxon>Promicromonospora</taxon>
    </lineage>
</organism>
<name>A0A7W3JB04_9MICO</name>
<reference evidence="2 3" key="1">
    <citation type="submission" date="2020-07" db="EMBL/GenBank/DDBJ databases">
        <title>Sequencing the genomes of 1000 actinobacteria strains.</title>
        <authorList>
            <person name="Klenk H.-P."/>
        </authorList>
    </citation>
    <scope>NUCLEOTIDE SEQUENCE [LARGE SCALE GENOMIC DNA]</scope>
    <source>
        <strain evidence="2 3">DSM 44121</strain>
    </source>
</reference>
<proteinExistence type="predicted"/>
<dbReference type="RefSeq" id="WP_182618815.1">
    <property type="nucleotide sequence ID" value="NZ_BAAATF010000011.1"/>
</dbReference>
<protein>
    <submittedName>
        <fullName evidence="2">Pimeloyl-ACP methyl ester carboxylesterase</fullName>
    </submittedName>
</protein>
<dbReference type="Pfam" id="PF12697">
    <property type="entry name" value="Abhydrolase_6"/>
    <property type="match status" value="1"/>
</dbReference>
<evidence type="ECO:0000313" key="2">
    <source>
        <dbReference type="EMBL" id="MBA8809542.1"/>
    </source>
</evidence>
<dbReference type="SUPFAM" id="SSF53474">
    <property type="entry name" value="alpha/beta-Hydrolases"/>
    <property type="match status" value="1"/>
</dbReference>
<dbReference type="GO" id="GO:0003824">
    <property type="term" value="F:catalytic activity"/>
    <property type="evidence" value="ECO:0007669"/>
    <property type="project" value="UniProtKB-ARBA"/>
</dbReference>
<feature type="domain" description="AB hydrolase-1" evidence="1">
    <location>
        <begin position="24"/>
        <end position="250"/>
    </location>
</feature>
<gene>
    <name evidence="2" type="ORF">FHX71_003518</name>
</gene>